<dbReference type="EMBL" id="MEYH01000020">
    <property type="protein sequence ID" value="OGD17025.1"/>
    <property type="molecule type" value="Genomic_DNA"/>
</dbReference>
<protein>
    <submittedName>
        <fullName evidence="1">Uncharacterized protein</fullName>
    </submittedName>
</protein>
<organism evidence="1 2">
    <name type="scientific">Candidatus Sediminicultor quintus</name>
    <dbReference type="NCBI Taxonomy" id="1797291"/>
    <lineage>
        <taxon>Bacteria</taxon>
        <taxon>Pseudomonadati</taxon>
        <taxon>Atribacterota</taxon>
        <taxon>Candidatus Phoenicimicrobiia</taxon>
        <taxon>Candidatus Pheonicimicrobiales</taxon>
        <taxon>Candidatus Phoenicimicrobiaceae</taxon>
        <taxon>Candidatus Sediminicultor</taxon>
    </lineage>
</organism>
<sequence>MKKEEHLSRAKEHLFMTGINDSATKLCFANMAYGIAKIQFLQEKLGLNPDATFISTPDATITRNVERWNNGFGYGGKIEWGDGALELSILDVLPNACGMLVGGLEKLPEIENLIAKITKLSAKTSDIKVEGIKVIWDFGKGNHFIDVFKVRNIAGIEDFPPYMFIVHGAGDELRDDHQRGYGLYYYRSKKLEEIAEKIDTPFGKIRFLTGKKATNYYEQYKFVEDFSKKRRIEFAKRLFGDFKIISNETHQGLADINTMLLGCHSIKDHKILPLALRGDLPAYLIYGKPSFSKEQIENLGFAKRGKKLGLMNKLKNANVAPHGGGYHFPDLLSVLSVVENNGERYFLMDLSNDRGKKVIKDVREMPYDYRGRMVVLRTLELGLAEVATKLIPLYVLKI</sequence>
<evidence type="ECO:0000313" key="1">
    <source>
        <dbReference type="EMBL" id="OGD17025.1"/>
    </source>
</evidence>
<dbReference type="AlphaFoldDB" id="A0A1F5AET7"/>
<dbReference type="Proteomes" id="UP000177701">
    <property type="component" value="Unassembled WGS sequence"/>
</dbReference>
<gene>
    <name evidence="1" type="ORF">A2V47_04090</name>
</gene>
<accession>A0A1F5AET7</accession>
<evidence type="ECO:0000313" key="2">
    <source>
        <dbReference type="Proteomes" id="UP000177701"/>
    </source>
</evidence>
<name>A0A1F5AET7_9BACT</name>
<reference evidence="1 2" key="1">
    <citation type="journal article" date="2016" name="Nat. Commun.">
        <title>Thousands of microbial genomes shed light on interconnected biogeochemical processes in an aquifer system.</title>
        <authorList>
            <person name="Anantharaman K."/>
            <person name="Brown C.T."/>
            <person name="Hug L.A."/>
            <person name="Sharon I."/>
            <person name="Castelle C.J."/>
            <person name="Probst A.J."/>
            <person name="Thomas B.C."/>
            <person name="Singh A."/>
            <person name="Wilkins M.J."/>
            <person name="Karaoz U."/>
            <person name="Brodie E.L."/>
            <person name="Williams K.H."/>
            <person name="Hubbard S.S."/>
            <person name="Banfield J.F."/>
        </authorList>
    </citation>
    <scope>NUCLEOTIDE SEQUENCE [LARGE SCALE GENOMIC DNA]</scope>
</reference>
<comment type="caution">
    <text evidence="1">The sequence shown here is derived from an EMBL/GenBank/DDBJ whole genome shotgun (WGS) entry which is preliminary data.</text>
</comment>
<proteinExistence type="predicted"/>